<dbReference type="HAMAP" id="MF_01310">
    <property type="entry name" value="Ribosomal_uS11"/>
    <property type="match status" value="1"/>
</dbReference>
<accession>A0A291FIA0</accession>
<dbReference type="GeneID" id="34731370"/>
<sequence>MAKPRPKIGSRKNVRVGSRKHPRKIPKGIIYVQASFNNTIVTVTDVRGRVISWSSAGSCGFKGTRRGTPFAAETAAANAIRTVADQGMQRAEVMIKGPGLGRDAALRIIGKSGILLRCIRDVTPLPHNGCRAPKKRRV</sequence>
<keyword evidence="3 12" id="KW-0934">Plastid</keyword>
<evidence type="ECO:0000256" key="11">
    <source>
        <dbReference type="SAM" id="MobiDB-lite"/>
    </source>
</evidence>
<dbReference type="FunFam" id="3.30.420.80:FF:000003">
    <property type="entry name" value="30S ribosomal protein S11, chloroplastic"/>
    <property type="match status" value="1"/>
</dbReference>
<evidence type="ECO:0000256" key="7">
    <source>
        <dbReference type="ARBA" id="ARBA00023274"/>
    </source>
</evidence>
<dbReference type="AlphaFoldDB" id="A0A291FIA0"/>
<evidence type="ECO:0000256" key="9">
    <source>
        <dbReference type="HAMAP-Rule" id="MF_01310"/>
    </source>
</evidence>
<evidence type="ECO:0000256" key="10">
    <source>
        <dbReference type="RuleBase" id="RU003629"/>
    </source>
</evidence>
<evidence type="ECO:0000256" key="2">
    <source>
        <dbReference type="ARBA" id="ARBA00022528"/>
    </source>
</evidence>
<dbReference type="SUPFAM" id="SSF53137">
    <property type="entry name" value="Translational machinery components"/>
    <property type="match status" value="1"/>
</dbReference>
<gene>
    <name evidence="9 12" type="primary">rps11</name>
</gene>
<dbReference type="GO" id="GO:0009507">
    <property type="term" value="C:chloroplast"/>
    <property type="evidence" value="ECO:0007669"/>
    <property type="project" value="UniProtKB-SubCell"/>
</dbReference>
<evidence type="ECO:0000256" key="4">
    <source>
        <dbReference type="ARBA" id="ARBA00022730"/>
    </source>
</evidence>
<dbReference type="PANTHER" id="PTHR11759">
    <property type="entry name" value="40S RIBOSOMAL PROTEIN S14/30S RIBOSOMAL PROTEIN S11"/>
    <property type="match status" value="1"/>
</dbReference>
<dbReference type="InterPro" id="IPR036967">
    <property type="entry name" value="Ribosomal_uS11_sf"/>
</dbReference>
<dbReference type="PIRSF" id="PIRSF002131">
    <property type="entry name" value="Ribosomal_S11"/>
    <property type="match status" value="1"/>
</dbReference>
<dbReference type="GO" id="GO:0003735">
    <property type="term" value="F:structural constituent of ribosome"/>
    <property type="evidence" value="ECO:0007669"/>
    <property type="project" value="InterPro"/>
</dbReference>
<dbReference type="GO" id="GO:0006412">
    <property type="term" value="P:translation"/>
    <property type="evidence" value="ECO:0007669"/>
    <property type="project" value="UniProtKB-UniRule"/>
</dbReference>
<dbReference type="NCBIfam" id="NF003698">
    <property type="entry name" value="PRK05309.1"/>
    <property type="match status" value="1"/>
</dbReference>
<organism evidence="12">
    <name type="scientific">Tibetia liangshanensis</name>
    <dbReference type="NCBI Taxonomy" id="1915067"/>
    <lineage>
        <taxon>Eukaryota</taxon>
        <taxon>Viridiplantae</taxon>
        <taxon>Streptophyta</taxon>
        <taxon>Embryophyta</taxon>
        <taxon>Tracheophyta</taxon>
        <taxon>Spermatophyta</taxon>
        <taxon>Magnoliopsida</taxon>
        <taxon>eudicotyledons</taxon>
        <taxon>Gunneridae</taxon>
        <taxon>Pentapetalae</taxon>
        <taxon>rosids</taxon>
        <taxon>fabids</taxon>
        <taxon>Fabales</taxon>
        <taxon>Fabaceae</taxon>
        <taxon>Papilionoideae</taxon>
        <taxon>50 kb inversion clade</taxon>
        <taxon>NPAAA clade</taxon>
        <taxon>Hologalegina</taxon>
        <taxon>IRL clade</taxon>
        <taxon>Caraganeae</taxon>
        <taxon>Tibetia</taxon>
    </lineage>
</organism>
<dbReference type="EMBL" id="MF193597">
    <property type="protein sequence ID" value="ATG33785.1"/>
    <property type="molecule type" value="Genomic_DNA"/>
</dbReference>
<keyword evidence="4 9" id="KW-0699">rRNA-binding</keyword>
<comment type="similarity">
    <text evidence="1 9 10">Belongs to the universal ribosomal protein uS11 family.</text>
</comment>
<evidence type="ECO:0000313" key="12">
    <source>
        <dbReference type="EMBL" id="ATG33785.1"/>
    </source>
</evidence>
<keyword evidence="2 12" id="KW-0150">Chloroplast</keyword>
<proteinExistence type="inferred from homology"/>
<dbReference type="NCBIfam" id="TIGR03632">
    <property type="entry name" value="uS11_bact"/>
    <property type="match status" value="1"/>
</dbReference>
<feature type="region of interest" description="Disordered" evidence="11">
    <location>
        <begin position="1"/>
        <end position="20"/>
    </location>
</feature>
<dbReference type="PROSITE" id="PS00054">
    <property type="entry name" value="RIBOSOMAL_S11"/>
    <property type="match status" value="1"/>
</dbReference>
<geneLocation type="chloroplast" evidence="12"/>
<evidence type="ECO:0000256" key="1">
    <source>
        <dbReference type="ARBA" id="ARBA00006194"/>
    </source>
</evidence>
<dbReference type="GO" id="GO:1990904">
    <property type="term" value="C:ribonucleoprotein complex"/>
    <property type="evidence" value="ECO:0007669"/>
    <property type="project" value="UniProtKB-KW"/>
</dbReference>
<keyword evidence="7 9" id="KW-0687">Ribonucleoprotein</keyword>
<evidence type="ECO:0000256" key="3">
    <source>
        <dbReference type="ARBA" id="ARBA00022640"/>
    </source>
</evidence>
<reference evidence="12" key="1">
    <citation type="submission" date="2017-06" db="EMBL/GenBank/DDBJ databases">
        <title>Characterization of the complete chloroplast genomes of Tibetia liangshanensis, an endamic species of China.</title>
        <authorList>
            <person name="Zhang R."/>
            <person name="Wariss H.M."/>
            <person name="Yi T.-S.S."/>
            <person name="Wang H."/>
        </authorList>
    </citation>
    <scope>NUCLEOTIDE SEQUENCE</scope>
</reference>
<keyword evidence="6 9" id="KW-0689">Ribosomal protein</keyword>
<dbReference type="RefSeq" id="YP_009437924.1">
    <property type="nucleotide sequence ID" value="NC_036109.1"/>
</dbReference>
<dbReference type="InterPro" id="IPR001971">
    <property type="entry name" value="Ribosomal_uS11"/>
</dbReference>
<comment type="subunit">
    <text evidence="9">Part of the 30S ribosomal subunit.</text>
</comment>
<dbReference type="InterPro" id="IPR019981">
    <property type="entry name" value="Ribosomal_uS11_bac-type"/>
</dbReference>
<name>A0A291FIA0_9FABA</name>
<dbReference type="GO" id="GO:0005840">
    <property type="term" value="C:ribosome"/>
    <property type="evidence" value="ECO:0007669"/>
    <property type="project" value="UniProtKB-KW"/>
</dbReference>
<dbReference type="GO" id="GO:0019843">
    <property type="term" value="F:rRNA binding"/>
    <property type="evidence" value="ECO:0007669"/>
    <property type="project" value="UniProtKB-UniRule"/>
</dbReference>
<evidence type="ECO:0000256" key="8">
    <source>
        <dbReference type="ARBA" id="ARBA00035260"/>
    </source>
</evidence>
<evidence type="ECO:0000256" key="6">
    <source>
        <dbReference type="ARBA" id="ARBA00022980"/>
    </source>
</evidence>
<dbReference type="Pfam" id="PF00411">
    <property type="entry name" value="Ribosomal_S11"/>
    <property type="match status" value="1"/>
</dbReference>
<keyword evidence="5 9" id="KW-0694">RNA-binding</keyword>
<comment type="subcellular location">
    <subcellularLocation>
        <location evidence="9">Plastid</location>
        <location evidence="9">Chloroplast</location>
    </subcellularLocation>
</comment>
<dbReference type="Gene3D" id="3.30.420.80">
    <property type="entry name" value="Ribosomal protein S11"/>
    <property type="match status" value="1"/>
</dbReference>
<dbReference type="InterPro" id="IPR018102">
    <property type="entry name" value="Ribosomal_uS11_CS"/>
</dbReference>
<evidence type="ECO:0000256" key="5">
    <source>
        <dbReference type="ARBA" id="ARBA00022884"/>
    </source>
</evidence>
<protein>
    <recommendedName>
        <fullName evidence="8 9">Small ribosomal subunit protein uS11c</fullName>
    </recommendedName>
</protein>